<sequence>NQYVIRVPRRDEVIAHLRKKDIGCEVYYPVPMHVQECFGYLGYKQGDFPMELFLLMGLDYIKNKQVGAECHNMRVNLEKSLSCDVRRSMYSALSEVGLGRACFVVGMLG</sequence>
<evidence type="ECO:0000313" key="1">
    <source>
        <dbReference type="EMBL" id="KKL92025.1"/>
    </source>
</evidence>
<organism evidence="1">
    <name type="scientific">marine sediment metagenome</name>
    <dbReference type="NCBI Taxonomy" id="412755"/>
    <lineage>
        <taxon>unclassified sequences</taxon>
        <taxon>metagenomes</taxon>
        <taxon>ecological metagenomes</taxon>
    </lineage>
</organism>
<protein>
    <submittedName>
        <fullName evidence="1">Uncharacterized protein</fullName>
    </submittedName>
</protein>
<dbReference type="Pfam" id="PF01041">
    <property type="entry name" value="DegT_DnrJ_EryC1"/>
    <property type="match status" value="1"/>
</dbReference>
<dbReference type="InterPro" id="IPR015424">
    <property type="entry name" value="PyrdxlP-dep_Trfase"/>
</dbReference>
<reference evidence="1" key="1">
    <citation type="journal article" date="2015" name="Nature">
        <title>Complex archaea that bridge the gap between prokaryotes and eukaryotes.</title>
        <authorList>
            <person name="Spang A."/>
            <person name="Saw J.H."/>
            <person name="Jorgensen S.L."/>
            <person name="Zaremba-Niedzwiedzka K."/>
            <person name="Martijn J."/>
            <person name="Lind A.E."/>
            <person name="van Eijk R."/>
            <person name="Schleper C."/>
            <person name="Guy L."/>
            <person name="Ettema T.J."/>
        </authorList>
    </citation>
    <scope>NUCLEOTIDE SEQUENCE</scope>
</reference>
<dbReference type="Gene3D" id="3.90.1150.10">
    <property type="entry name" value="Aspartate Aminotransferase, domain 1"/>
    <property type="match status" value="1"/>
</dbReference>
<comment type="caution">
    <text evidence="1">The sequence shown here is derived from an EMBL/GenBank/DDBJ whole genome shotgun (WGS) entry which is preliminary data.</text>
</comment>
<feature type="non-terminal residue" evidence="1">
    <location>
        <position position="1"/>
    </location>
</feature>
<name>A0A0F9IDZ5_9ZZZZ</name>
<dbReference type="InterPro" id="IPR015422">
    <property type="entry name" value="PyrdxlP-dep_Trfase_small"/>
</dbReference>
<dbReference type="EMBL" id="LAZR01019578">
    <property type="protein sequence ID" value="KKL92025.1"/>
    <property type="molecule type" value="Genomic_DNA"/>
</dbReference>
<dbReference type="SUPFAM" id="SSF53383">
    <property type="entry name" value="PLP-dependent transferases"/>
    <property type="match status" value="1"/>
</dbReference>
<accession>A0A0F9IDZ5</accession>
<gene>
    <name evidence="1" type="ORF">LCGC14_1888850</name>
</gene>
<dbReference type="InterPro" id="IPR000653">
    <property type="entry name" value="DegT/StrS_aminotransferase"/>
</dbReference>
<dbReference type="AlphaFoldDB" id="A0A0F9IDZ5"/>
<proteinExistence type="predicted"/>